<evidence type="ECO:0000256" key="4">
    <source>
        <dbReference type="ARBA" id="ARBA00022989"/>
    </source>
</evidence>
<evidence type="ECO:0000313" key="7">
    <source>
        <dbReference type="EMBL" id="PXX07267.1"/>
    </source>
</evidence>
<accession>A0A318HER0</accession>
<keyword evidence="6" id="KW-1003">Cell membrane</keyword>
<feature type="transmembrane region" description="Helical" evidence="6">
    <location>
        <begin position="237"/>
        <end position="256"/>
    </location>
</feature>
<comment type="caution">
    <text evidence="7">The sequence shown here is derived from an EMBL/GenBank/DDBJ whole genome shotgun (WGS) entry which is preliminary data.</text>
</comment>
<evidence type="ECO:0000256" key="2">
    <source>
        <dbReference type="ARBA" id="ARBA00009142"/>
    </source>
</evidence>
<gene>
    <name evidence="7" type="ORF">C8E89_11151</name>
</gene>
<keyword evidence="8" id="KW-1185">Reference proteome</keyword>
<dbReference type="OrthoDB" id="3213420at2"/>
<feature type="transmembrane region" description="Helical" evidence="6">
    <location>
        <begin position="72"/>
        <end position="91"/>
    </location>
</feature>
<feature type="transmembrane region" description="Helical" evidence="6">
    <location>
        <begin position="207"/>
        <end position="225"/>
    </location>
</feature>
<comment type="subcellular location">
    <subcellularLocation>
        <location evidence="6">Cell membrane</location>
        <topology evidence="6">Multi-pass membrane protein</topology>
    </subcellularLocation>
    <subcellularLocation>
        <location evidence="1">Membrane</location>
        <topology evidence="1">Multi-pass membrane protein</topology>
    </subcellularLocation>
</comment>
<dbReference type="InterPro" id="IPR051598">
    <property type="entry name" value="TSUP/Inactive_protease-like"/>
</dbReference>
<feature type="transmembrane region" description="Helical" evidence="6">
    <location>
        <begin position="137"/>
        <end position="170"/>
    </location>
</feature>
<dbReference type="Pfam" id="PF01925">
    <property type="entry name" value="TauE"/>
    <property type="match status" value="1"/>
</dbReference>
<evidence type="ECO:0000256" key="1">
    <source>
        <dbReference type="ARBA" id="ARBA00004141"/>
    </source>
</evidence>
<keyword evidence="3 6" id="KW-0812">Transmembrane</keyword>
<dbReference type="RefSeq" id="WP_110317352.1">
    <property type="nucleotide sequence ID" value="NZ_QJJU01000011.1"/>
</dbReference>
<evidence type="ECO:0000256" key="3">
    <source>
        <dbReference type="ARBA" id="ARBA00022692"/>
    </source>
</evidence>
<evidence type="ECO:0000313" key="8">
    <source>
        <dbReference type="Proteomes" id="UP000247781"/>
    </source>
</evidence>
<reference evidence="8" key="1">
    <citation type="submission" date="2018-05" db="EMBL/GenBank/DDBJ databases">
        <authorList>
            <person name="Deangelis K."/>
            <person name="Huntemann M."/>
            <person name="Clum A."/>
            <person name="Pillay M."/>
            <person name="Palaniappan K."/>
            <person name="Varghese N."/>
            <person name="Mikhailova N."/>
            <person name="Stamatis D."/>
            <person name="Reddy T."/>
            <person name="Daum C."/>
            <person name="Shapiro N."/>
            <person name="Ivanova N."/>
            <person name="Kyrpides N."/>
            <person name="Woyke T."/>
        </authorList>
    </citation>
    <scope>NUCLEOTIDE SEQUENCE [LARGE SCALE GENOMIC DNA]</scope>
    <source>
        <strain evidence="8">GAS496</strain>
    </source>
</reference>
<keyword evidence="4 6" id="KW-1133">Transmembrane helix</keyword>
<dbReference type="EMBL" id="QJJU01000011">
    <property type="protein sequence ID" value="PXX07267.1"/>
    <property type="molecule type" value="Genomic_DNA"/>
</dbReference>
<comment type="similarity">
    <text evidence="2 6">Belongs to the 4-toluene sulfonate uptake permease (TSUP) (TC 2.A.102) family.</text>
</comment>
<dbReference type="PANTHER" id="PTHR43701:SF2">
    <property type="entry name" value="MEMBRANE TRANSPORTER PROTEIN YJNA-RELATED"/>
    <property type="match status" value="1"/>
</dbReference>
<feature type="transmembrane region" description="Helical" evidence="6">
    <location>
        <begin position="176"/>
        <end position="195"/>
    </location>
</feature>
<evidence type="ECO:0000256" key="5">
    <source>
        <dbReference type="ARBA" id="ARBA00023136"/>
    </source>
</evidence>
<evidence type="ECO:0000256" key="6">
    <source>
        <dbReference type="RuleBase" id="RU363041"/>
    </source>
</evidence>
<sequence length="257" mass="25766">MTVAIALALGAVIGVVLGLLGGGGSILAVPALVYGVGLDLQQAIPVSLVVIGIAAAVGAVPKLRARQVEWRLSAVFSAAGIPATFVGGAVGRLLPDTVLMIGFAAVMVVAGIRMLADPGNGGTACKTGNSGINWRRCAAFSIPAGFAVGLLTGLFGIGGGFLIIPALVVLLGVDMPIAVGTSLIIIMVNSAAGLISHLGVAPIDWTITAAFASAATLGALIAGYVGTRLDTGRLRRWFAYLIVAVAVYVLFDTAVLH</sequence>
<feature type="transmembrane region" description="Helical" evidence="6">
    <location>
        <begin position="44"/>
        <end position="60"/>
    </location>
</feature>
<dbReference type="PANTHER" id="PTHR43701">
    <property type="entry name" value="MEMBRANE TRANSPORTER PROTEIN MJ0441-RELATED"/>
    <property type="match status" value="1"/>
</dbReference>
<dbReference type="Proteomes" id="UP000247781">
    <property type="component" value="Unassembled WGS sequence"/>
</dbReference>
<dbReference type="AlphaFoldDB" id="A0A318HER0"/>
<organism evidence="7 8">
    <name type="scientific">Mycolicibacterium moriokaense</name>
    <dbReference type="NCBI Taxonomy" id="39691"/>
    <lineage>
        <taxon>Bacteria</taxon>
        <taxon>Bacillati</taxon>
        <taxon>Actinomycetota</taxon>
        <taxon>Actinomycetes</taxon>
        <taxon>Mycobacteriales</taxon>
        <taxon>Mycobacteriaceae</taxon>
        <taxon>Mycolicibacterium</taxon>
    </lineage>
</organism>
<keyword evidence="5 6" id="KW-0472">Membrane</keyword>
<reference evidence="7 8" key="2">
    <citation type="submission" date="2018-06" db="EMBL/GenBank/DDBJ databases">
        <title>Sequencing of bacterial isolates from soil warming experiment in Harvard Forest, Massachusetts, USA.</title>
        <authorList>
            <person name="Deangelis K.PhD."/>
        </authorList>
    </citation>
    <scope>NUCLEOTIDE SEQUENCE [LARGE SCALE GENOMIC DNA]</scope>
    <source>
        <strain evidence="7 8">GAS496</strain>
    </source>
</reference>
<protein>
    <recommendedName>
        <fullName evidence="6">Probable membrane transporter protein</fullName>
    </recommendedName>
</protein>
<dbReference type="InterPro" id="IPR002781">
    <property type="entry name" value="TM_pro_TauE-like"/>
</dbReference>
<proteinExistence type="inferred from homology"/>
<dbReference type="GO" id="GO:0005886">
    <property type="term" value="C:plasma membrane"/>
    <property type="evidence" value="ECO:0007669"/>
    <property type="project" value="UniProtKB-SubCell"/>
</dbReference>
<name>A0A318HER0_9MYCO</name>